<gene>
    <name evidence="2" type="ORF">HG537_0C03900</name>
</gene>
<dbReference type="GO" id="GO:0031929">
    <property type="term" value="P:TOR signaling"/>
    <property type="evidence" value="ECO:0007669"/>
    <property type="project" value="InterPro"/>
</dbReference>
<feature type="region of interest" description="Disordered" evidence="1">
    <location>
        <begin position="645"/>
        <end position="676"/>
    </location>
</feature>
<feature type="compositionally biased region" description="Acidic residues" evidence="1">
    <location>
        <begin position="152"/>
        <end position="173"/>
    </location>
</feature>
<feature type="compositionally biased region" description="Polar residues" evidence="1">
    <location>
        <begin position="101"/>
        <end position="120"/>
    </location>
</feature>
<feature type="region of interest" description="Disordered" evidence="1">
    <location>
        <begin position="387"/>
        <end position="423"/>
    </location>
</feature>
<evidence type="ECO:0000313" key="3">
    <source>
        <dbReference type="Proteomes" id="UP000510647"/>
    </source>
</evidence>
<feature type="compositionally biased region" description="Polar residues" evidence="1">
    <location>
        <begin position="408"/>
        <end position="423"/>
    </location>
</feature>
<sequence length="700" mass="77896">MVRGRSVRCDFEMTTAQNGGKNAGHLSSTVAGHPARHFRQFTTRSRTKSAASFKNLHRILSHDGTSEFDNNGNTNSFVKSKSSDALYRKRAISGLNMTNLTRVRSNPGHNLRSRSGSMASAHSLGTGAGTSRLRPSRSKSTHLVVDMHEGDELFDNDTTTDEEVEYFTDEEDESSNKGQKSAGDLKKQTEEQELVGTQKSNSLPRTLSDLTAPLEENEEKEAIIMQQASSNLPRGYTDERTDQKMDDTGVSGFLVPDLDNTDGSMSKNDDHHIHHDGEDHISNSNLNVYEADNLIANSLERQNNGKMKGRDLPQLPDHDEQPANDGQVDEFSQRRNSATEQYIPSMILSQSTGAVRRFEQPPSIQNSLSNNYHVANVGDMIQDKEANNRKQELHSDSKNSRSAAEMEGNSQHYPNGTSSAADQNHFSTSISSLTNSLLRAAPNGLHSSTRMSHLMRKRTSQNSLVRSDLRSANGTDAPTSALHRENAGPVSSINNFAQFLKSDVMDGESRTQRKLWLQRENSIMDLSAHNDGGDSVFMAGNIEVKREFERISHEYTNVRRFCNPVEEALSRVDIGQNVVGVRRSKIPDADIVETLFPDDGAKDNKVDQFLPKTQDTKLHRILSSIWKDETALFNKDINPVSGVRTSGSTHHFHQPNRSSLRSGFGSSTALQHQRTINSLQPTTRAVNRRMENAIHHQQRL</sequence>
<protein>
    <submittedName>
        <fullName evidence="2">Uncharacterized protein</fullName>
    </submittedName>
</protein>
<feature type="compositionally biased region" description="Polar residues" evidence="1">
    <location>
        <begin position="460"/>
        <end position="478"/>
    </location>
</feature>
<organism evidence="2 3">
    <name type="scientific">Torulaspora globosa</name>
    <dbReference type="NCBI Taxonomy" id="48254"/>
    <lineage>
        <taxon>Eukaryota</taxon>
        <taxon>Fungi</taxon>
        <taxon>Dikarya</taxon>
        <taxon>Ascomycota</taxon>
        <taxon>Saccharomycotina</taxon>
        <taxon>Saccharomycetes</taxon>
        <taxon>Saccharomycetales</taxon>
        <taxon>Saccharomycetaceae</taxon>
        <taxon>Torulaspora</taxon>
    </lineage>
</organism>
<dbReference type="EMBL" id="CP059269">
    <property type="protein sequence ID" value="QLQ79741.1"/>
    <property type="molecule type" value="Genomic_DNA"/>
</dbReference>
<dbReference type="Pfam" id="PF10452">
    <property type="entry name" value="TCO89"/>
    <property type="match status" value="1"/>
</dbReference>
<evidence type="ECO:0000256" key="1">
    <source>
        <dbReference type="SAM" id="MobiDB-lite"/>
    </source>
</evidence>
<dbReference type="GO" id="GO:0031931">
    <property type="term" value="C:TORC1 complex"/>
    <property type="evidence" value="ECO:0007669"/>
    <property type="project" value="InterPro"/>
</dbReference>
<feature type="region of interest" description="Disordered" evidence="1">
    <location>
        <begin position="304"/>
        <end position="342"/>
    </location>
</feature>
<reference evidence="2 3" key="1">
    <citation type="submission" date="2020-06" db="EMBL/GenBank/DDBJ databases">
        <title>The yeast mating-type switching endonuclease HO is a domesticated member of an unorthodox homing genetic element family.</title>
        <authorList>
            <person name="Coughlan A.Y."/>
            <person name="Lombardi L."/>
            <person name="Braun-Galleani S."/>
            <person name="Martos A.R."/>
            <person name="Galeote V."/>
            <person name="Bigey F."/>
            <person name="Dequin S."/>
            <person name="Byrne K.P."/>
            <person name="Wolfe K.H."/>
        </authorList>
    </citation>
    <scope>NUCLEOTIDE SEQUENCE [LARGE SCALE GENOMIC DNA]</scope>
    <source>
        <strain evidence="2 3">CBS2947</strain>
    </source>
</reference>
<name>A0A7H9HR38_9SACH</name>
<accession>A0A7H9HR38</accession>
<dbReference type="InterPro" id="IPR018857">
    <property type="entry name" value="TORC1_cplx_su_TCO89"/>
</dbReference>
<proteinExistence type="predicted"/>
<keyword evidence="3" id="KW-1185">Reference proteome</keyword>
<dbReference type="GO" id="GO:0000329">
    <property type="term" value="C:fungal-type vacuole membrane"/>
    <property type="evidence" value="ECO:0007669"/>
    <property type="project" value="TreeGrafter"/>
</dbReference>
<feature type="region of interest" description="Disordered" evidence="1">
    <location>
        <begin position="446"/>
        <end position="487"/>
    </location>
</feature>
<evidence type="ECO:0000313" key="2">
    <source>
        <dbReference type="EMBL" id="QLQ79741.1"/>
    </source>
</evidence>
<dbReference type="AlphaFoldDB" id="A0A7H9HR38"/>
<feature type="compositionally biased region" description="Polar residues" evidence="1">
    <location>
        <begin position="195"/>
        <end position="207"/>
    </location>
</feature>
<dbReference type="OrthoDB" id="5430106at2759"/>
<feature type="compositionally biased region" description="Basic and acidic residues" evidence="1">
    <location>
        <begin position="308"/>
        <end position="321"/>
    </location>
</feature>
<dbReference type="PANTHER" id="PTHR22794">
    <property type="entry name" value="THAP DOMAIN PROTEIN 11"/>
    <property type="match status" value="1"/>
</dbReference>
<feature type="compositionally biased region" description="Basic and acidic residues" evidence="1">
    <location>
        <begin position="387"/>
        <end position="399"/>
    </location>
</feature>
<feature type="region of interest" description="Disordered" evidence="1">
    <location>
        <begin position="101"/>
        <end position="207"/>
    </location>
</feature>
<dbReference type="PANTHER" id="PTHR22794:SF2">
    <property type="entry name" value="THAP DOMAIN-CONTAINING PROTEIN 11"/>
    <property type="match status" value="1"/>
</dbReference>
<dbReference type="Proteomes" id="UP000510647">
    <property type="component" value="Chromosome 3"/>
</dbReference>